<name>A0A2N5SJH6_9BASI</name>
<comment type="caution">
    <text evidence="1">The sequence shown here is derived from an EMBL/GenBank/DDBJ whole genome shotgun (WGS) entry which is preliminary data.</text>
</comment>
<accession>A0A2N5SJH6</accession>
<proteinExistence type="predicted"/>
<dbReference type="EMBL" id="PGCI01000854">
    <property type="protein sequence ID" value="PLW13376.1"/>
    <property type="molecule type" value="Genomic_DNA"/>
</dbReference>
<sequence>MVQVINTIVISIIAVEGEARLLELIGGWFPQQGRNFVGLAGEGSLLSQKGMPELAFCLMQFVLSIDMENFSSFCGGGLKDSSAHISVADAELNTSYSSAHWRIKASRLYVINTIIISELLAEGEARLRRQIDEYIVRSVRIIGVMQDLLDRHEYERLAAEAIFLRHLAASLGINRVHALCNSIAIQCRSNPMHHEHQQLRCKMGILERQNWRGSQALLQMMAHRTYR</sequence>
<dbReference type="AlphaFoldDB" id="A0A2N5SJH6"/>
<dbReference type="GO" id="GO:0000160">
    <property type="term" value="P:phosphorelay signal transduction system"/>
    <property type="evidence" value="ECO:0007669"/>
    <property type="project" value="InterPro"/>
</dbReference>
<dbReference type="Proteomes" id="UP000235392">
    <property type="component" value="Unassembled WGS sequence"/>
</dbReference>
<dbReference type="Gene3D" id="1.20.120.160">
    <property type="entry name" value="HPT domain"/>
    <property type="match status" value="1"/>
</dbReference>
<evidence type="ECO:0000313" key="1">
    <source>
        <dbReference type="EMBL" id="PLW13376.1"/>
    </source>
</evidence>
<evidence type="ECO:0000313" key="2">
    <source>
        <dbReference type="Proteomes" id="UP000235392"/>
    </source>
</evidence>
<reference evidence="1 2" key="1">
    <citation type="submission" date="2017-11" db="EMBL/GenBank/DDBJ databases">
        <title>De novo assembly and phasing of dikaryotic genomes from two isolates of Puccinia coronata f. sp. avenae, the causal agent of oat crown rust.</title>
        <authorList>
            <person name="Miller M.E."/>
            <person name="Zhang Y."/>
            <person name="Omidvar V."/>
            <person name="Sperschneider J."/>
            <person name="Schwessinger B."/>
            <person name="Raley C."/>
            <person name="Palmer J.M."/>
            <person name="Garnica D."/>
            <person name="Upadhyaya N."/>
            <person name="Rathjen J."/>
            <person name="Taylor J.M."/>
            <person name="Park R.F."/>
            <person name="Dodds P.N."/>
            <person name="Hirsch C.D."/>
            <person name="Kianian S.F."/>
            <person name="Figueroa M."/>
        </authorList>
    </citation>
    <scope>NUCLEOTIDE SEQUENCE [LARGE SCALE GENOMIC DNA]</scope>
    <source>
        <strain evidence="1">12SD80</strain>
    </source>
</reference>
<dbReference type="InterPro" id="IPR036641">
    <property type="entry name" value="HPT_dom_sf"/>
</dbReference>
<organism evidence="1 2">
    <name type="scientific">Puccinia coronata f. sp. avenae</name>
    <dbReference type="NCBI Taxonomy" id="200324"/>
    <lineage>
        <taxon>Eukaryota</taxon>
        <taxon>Fungi</taxon>
        <taxon>Dikarya</taxon>
        <taxon>Basidiomycota</taxon>
        <taxon>Pucciniomycotina</taxon>
        <taxon>Pucciniomycetes</taxon>
        <taxon>Pucciniales</taxon>
        <taxon>Pucciniaceae</taxon>
        <taxon>Puccinia</taxon>
    </lineage>
</organism>
<gene>
    <name evidence="1" type="ORF">PCASD_19184</name>
</gene>
<dbReference type="SUPFAM" id="SSF47226">
    <property type="entry name" value="Histidine-containing phosphotransfer domain, HPT domain"/>
    <property type="match status" value="1"/>
</dbReference>
<protein>
    <submittedName>
        <fullName evidence="1">Uncharacterized protein</fullName>
    </submittedName>
</protein>